<evidence type="ECO:0000313" key="2">
    <source>
        <dbReference type="EMBL" id="KAH0742776.1"/>
    </source>
</evidence>
<evidence type="ECO:0000313" key="3">
    <source>
        <dbReference type="Proteomes" id="UP000826656"/>
    </source>
</evidence>
<dbReference type="PANTHER" id="PTHR32246">
    <property type="entry name" value="INGRESSION PROTEIN FIC1"/>
    <property type="match status" value="1"/>
</dbReference>
<name>A0ABQ7U7I5_SOLTU</name>
<reference evidence="2 3" key="1">
    <citation type="journal article" date="2021" name="bioRxiv">
        <title>Chromosome-scale and haplotype-resolved genome assembly of a tetraploid potato cultivar.</title>
        <authorList>
            <person name="Sun H."/>
            <person name="Jiao W.-B."/>
            <person name="Krause K."/>
            <person name="Campoy J.A."/>
            <person name="Goel M."/>
            <person name="Folz-Donahue K."/>
            <person name="Kukat C."/>
            <person name="Huettel B."/>
            <person name="Schneeberger K."/>
        </authorList>
    </citation>
    <scope>NUCLEOTIDE SEQUENCE [LARGE SCALE GENOMIC DNA]</scope>
    <source>
        <strain evidence="2">SolTubOtavaFocal</strain>
        <tissue evidence="2">Leaves</tissue>
    </source>
</reference>
<dbReference type="SUPFAM" id="SSF49562">
    <property type="entry name" value="C2 domain (Calcium/lipid-binding domain, CaLB)"/>
    <property type="match status" value="1"/>
</dbReference>
<dbReference type="PROSITE" id="PS50004">
    <property type="entry name" value="C2"/>
    <property type="match status" value="1"/>
</dbReference>
<dbReference type="Gene3D" id="2.60.40.150">
    <property type="entry name" value="C2 domain"/>
    <property type="match status" value="1"/>
</dbReference>
<evidence type="ECO:0000259" key="1">
    <source>
        <dbReference type="PROSITE" id="PS50004"/>
    </source>
</evidence>
<dbReference type="InterPro" id="IPR000008">
    <property type="entry name" value="C2_dom"/>
</dbReference>
<dbReference type="CDD" id="cd04051">
    <property type="entry name" value="C2_SRC2_like"/>
    <property type="match status" value="1"/>
</dbReference>
<organism evidence="2 3">
    <name type="scientific">Solanum tuberosum</name>
    <name type="common">Potato</name>
    <dbReference type="NCBI Taxonomy" id="4113"/>
    <lineage>
        <taxon>Eukaryota</taxon>
        <taxon>Viridiplantae</taxon>
        <taxon>Streptophyta</taxon>
        <taxon>Embryophyta</taxon>
        <taxon>Tracheophyta</taxon>
        <taxon>Spermatophyta</taxon>
        <taxon>Magnoliopsida</taxon>
        <taxon>eudicotyledons</taxon>
        <taxon>Gunneridae</taxon>
        <taxon>Pentapetalae</taxon>
        <taxon>asterids</taxon>
        <taxon>lamiids</taxon>
        <taxon>Solanales</taxon>
        <taxon>Solanaceae</taxon>
        <taxon>Solanoideae</taxon>
        <taxon>Solaneae</taxon>
        <taxon>Solanum</taxon>
    </lineage>
</organism>
<comment type="caution">
    <text evidence="2">The sequence shown here is derived from an EMBL/GenBank/DDBJ whole genome shotgun (WGS) entry which is preliminary data.</text>
</comment>
<sequence length="409" mass="45732">MDQTPTPSSTITADSSLSCQPHSPHLPCASTNNSNHILEITLISAQDLSPVCKSLRTYALTWVNPNRKRTTRVDNHGHNNPNWNDKFSFRVDDEFLSSDSSAIHVEIYTVSWFRDILVGTVKVILNNLVNPFENTSSNQSKKFVALQIRRPSGNPQGILNMGVAVIDKSKRSMPLFSEITPLSLDHRDILDRKINDINAQDEMINNNHNHTDEKLQIQMWQQSDNVAYSEFPNQAGSIINGSELCSDIGPSASIVAAETAKKLQVPSNRENEDGESSSILEELTAEEAYGKGLEETKRAKGGHTRRNTDGGLYSCFGNAYCFEFTIVCGAVTHCIGSGGLPLESCVIKKYCQNSKKMHVMEIRMLMWMCGHTRSDKIRNEDIQDKMGVGSVVDKMKEARLKWFGHVERR</sequence>
<accession>A0ABQ7U7I5</accession>
<protein>
    <recommendedName>
        <fullName evidence="1">C2 domain-containing protein</fullName>
    </recommendedName>
</protein>
<dbReference type="Pfam" id="PF00168">
    <property type="entry name" value="C2"/>
    <property type="match status" value="1"/>
</dbReference>
<dbReference type="EMBL" id="JAIVGD010000023">
    <property type="protein sequence ID" value="KAH0742776.1"/>
    <property type="molecule type" value="Genomic_DNA"/>
</dbReference>
<dbReference type="SMART" id="SM00239">
    <property type="entry name" value="C2"/>
    <property type="match status" value="1"/>
</dbReference>
<dbReference type="Proteomes" id="UP000826656">
    <property type="component" value="Unassembled WGS sequence"/>
</dbReference>
<gene>
    <name evidence="2" type="ORF">KY290_030769</name>
</gene>
<feature type="domain" description="C2" evidence="1">
    <location>
        <begin position="20"/>
        <end position="139"/>
    </location>
</feature>
<proteinExistence type="predicted"/>
<dbReference type="InterPro" id="IPR044750">
    <property type="entry name" value="C2_SRC2/BAP"/>
</dbReference>
<dbReference type="PANTHER" id="PTHR32246:SF103">
    <property type="entry name" value="CALCIUM-DEPENDENT LIPID-BINDING (CALB DOMAIN) FAMILY PROTEIN"/>
    <property type="match status" value="1"/>
</dbReference>
<keyword evidence="3" id="KW-1185">Reference proteome</keyword>
<dbReference type="InterPro" id="IPR035892">
    <property type="entry name" value="C2_domain_sf"/>
</dbReference>